<dbReference type="Proteomes" id="UP000244064">
    <property type="component" value="Unassembled WGS sequence"/>
</dbReference>
<dbReference type="AlphaFoldDB" id="A0A2T5PDI8"/>
<proteinExistence type="predicted"/>
<dbReference type="InterPro" id="IPR051128">
    <property type="entry name" value="EgtD_Methyltrsf_superfamily"/>
</dbReference>
<keyword evidence="1 4" id="KW-0489">Methyltransferase</keyword>
<keyword evidence="2 4" id="KW-0808">Transferase</keyword>
<protein>
    <submittedName>
        <fullName evidence="4">L-histidine N(Alpha)-methyltransferase</fullName>
    </submittedName>
</protein>
<evidence type="ECO:0000313" key="4">
    <source>
        <dbReference type="EMBL" id="PTU75801.1"/>
    </source>
</evidence>
<name>A0A2T5PDI8_9PSED</name>
<dbReference type="InterPro" id="IPR029063">
    <property type="entry name" value="SAM-dependent_MTases_sf"/>
</dbReference>
<reference evidence="4 5" key="1">
    <citation type="submission" date="2018-04" db="EMBL/GenBank/DDBJ databases">
        <title>Pseudomonas sp. nov., isolated from mangrove soil.</title>
        <authorList>
            <person name="Chen C."/>
        </authorList>
    </citation>
    <scope>NUCLEOTIDE SEQUENCE [LARGE SCALE GENOMIC DNA]</scope>
    <source>
        <strain evidence="4 5">TC-11</strain>
    </source>
</reference>
<evidence type="ECO:0000256" key="1">
    <source>
        <dbReference type="ARBA" id="ARBA00022603"/>
    </source>
</evidence>
<dbReference type="Pfam" id="PF10017">
    <property type="entry name" value="Methyltransf_33"/>
    <property type="match status" value="1"/>
</dbReference>
<dbReference type="PANTHER" id="PTHR43397:SF1">
    <property type="entry name" value="ERGOTHIONEINE BIOSYNTHESIS PROTEIN 1"/>
    <property type="match status" value="1"/>
</dbReference>
<evidence type="ECO:0000259" key="3">
    <source>
        <dbReference type="Pfam" id="PF10017"/>
    </source>
</evidence>
<keyword evidence="5" id="KW-1185">Reference proteome</keyword>
<dbReference type="InterPro" id="IPR017804">
    <property type="entry name" value="MeTrfase_EgtD-like"/>
</dbReference>
<dbReference type="OrthoDB" id="5289726at2"/>
<sequence>MALAIRFHDQHDDQPADSLREDVLAGFAATPKAISPKHFYDQRGSELFEQICLQPEYYPTRTEEQILRDAADDIAALAGPGACLLELGSGASRKVRLLLERLRPASYLGIDISRDFLRSSTQQLAADYPWLEVHAACADFSRPLQLPPELRSSRPLAFFPGSSIGNFTPVEARRFLLNLHGLLPLGGGLLIGVDLIKDQGVLEAAYNDAAGVTAAFNLNLLERIRSELDSDIEPDRFVHRAFYNEALNRIEMHLLSPRAQQVRIEGRRFQFAAGESLHTEISCKYSVESFCDLARSAGFTPRALWTDPQQLFSVHYLQTGPRGPMAVA</sequence>
<dbReference type="GO" id="GO:0032259">
    <property type="term" value="P:methylation"/>
    <property type="evidence" value="ECO:0007669"/>
    <property type="project" value="UniProtKB-KW"/>
</dbReference>
<comment type="caution">
    <text evidence="4">The sequence shown here is derived from an EMBL/GenBank/DDBJ whole genome shotgun (WGS) entry which is preliminary data.</text>
</comment>
<dbReference type="GO" id="GO:0008168">
    <property type="term" value="F:methyltransferase activity"/>
    <property type="evidence" value="ECO:0007669"/>
    <property type="project" value="UniProtKB-KW"/>
</dbReference>
<organism evidence="4 5">
    <name type="scientific">Pseudomonas mangrovi</name>
    <dbReference type="NCBI Taxonomy" id="2161748"/>
    <lineage>
        <taxon>Bacteria</taxon>
        <taxon>Pseudomonadati</taxon>
        <taxon>Pseudomonadota</taxon>
        <taxon>Gammaproteobacteria</taxon>
        <taxon>Pseudomonadales</taxon>
        <taxon>Pseudomonadaceae</taxon>
        <taxon>Pseudomonas</taxon>
    </lineage>
</organism>
<gene>
    <name evidence="4" type="primary">egtD</name>
    <name evidence="4" type="ORF">DBO85_03775</name>
</gene>
<accession>A0A2T5PDI8</accession>
<feature type="domain" description="Histidine-specific methyltransferase SAM-dependent" evidence="3">
    <location>
        <begin position="19"/>
        <end position="318"/>
    </location>
</feature>
<evidence type="ECO:0000256" key="2">
    <source>
        <dbReference type="ARBA" id="ARBA00022679"/>
    </source>
</evidence>
<dbReference type="Gene3D" id="3.40.50.150">
    <property type="entry name" value="Vaccinia Virus protein VP39"/>
    <property type="match status" value="1"/>
</dbReference>
<dbReference type="InterPro" id="IPR035094">
    <property type="entry name" value="EgtD"/>
</dbReference>
<dbReference type="InterPro" id="IPR019257">
    <property type="entry name" value="MeTrfase_dom"/>
</dbReference>
<dbReference type="NCBIfam" id="TIGR03438">
    <property type="entry name" value="egtD_ergothio"/>
    <property type="match status" value="1"/>
</dbReference>
<dbReference type="EMBL" id="QASN01000006">
    <property type="protein sequence ID" value="PTU75801.1"/>
    <property type="molecule type" value="Genomic_DNA"/>
</dbReference>
<dbReference type="RefSeq" id="WP_108105392.1">
    <property type="nucleotide sequence ID" value="NZ_QASN01000006.1"/>
</dbReference>
<evidence type="ECO:0000313" key="5">
    <source>
        <dbReference type="Proteomes" id="UP000244064"/>
    </source>
</evidence>
<dbReference type="SUPFAM" id="SSF53335">
    <property type="entry name" value="S-adenosyl-L-methionine-dependent methyltransferases"/>
    <property type="match status" value="1"/>
</dbReference>
<dbReference type="PIRSF" id="PIRSF018005">
    <property type="entry name" value="UCP018005"/>
    <property type="match status" value="1"/>
</dbReference>
<dbReference type="PANTHER" id="PTHR43397">
    <property type="entry name" value="ERGOTHIONEINE BIOSYNTHESIS PROTEIN 1"/>
    <property type="match status" value="1"/>
</dbReference>